<evidence type="ECO:0000313" key="6">
    <source>
        <dbReference type="EMBL" id="NEY90302.1"/>
    </source>
</evidence>
<gene>
    <name evidence="6" type="ORF">G4Z14_08315</name>
</gene>
<dbReference type="PANTHER" id="PTHR33375:SF1">
    <property type="entry name" value="CHROMOSOME-PARTITIONING PROTEIN PARB-RELATED"/>
    <property type="match status" value="1"/>
</dbReference>
<dbReference type="SUPFAM" id="SSF109709">
    <property type="entry name" value="KorB DNA-binding domain-like"/>
    <property type="match status" value="1"/>
</dbReference>
<evidence type="ECO:0000313" key="7">
    <source>
        <dbReference type="Proteomes" id="UP000477782"/>
    </source>
</evidence>
<dbReference type="Gene3D" id="3.90.1530.30">
    <property type="match status" value="1"/>
</dbReference>
<comment type="caution">
    <text evidence="6">The sequence shown here is derived from an EMBL/GenBank/DDBJ whole genome shotgun (WGS) entry which is preliminary data.</text>
</comment>
<reference evidence="6 7" key="1">
    <citation type="submission" date="2020-02" db="EMBL/GenBank/DDBJ databases">
        <authorList>
            <person name="Chen W.-M."/>
        </authorList>
    </citation>
    <scope>NUCLEOTIDE SEQUENCE [LARGE SCALE GENOMIC DNA]</scope>
    <source>
        <strain evidence="6 7">KMS-5</strain>
    </source>
</reference>
<dbReference type="InterPro" id="IPR003115">
    <property type="entry name" value="ParB_N"/>
</dbReference>
<dbReference type="GO" id="GO:0045881">
    <property type="term" value="P:positive regulation of sporulation resulting in formation of a cellular spore"/>
    <property type="evidence" value="ECO:0007669"/>
    <property type="project" value="TreeGrafter"/>
</dbReference>
<keyword evidence="7" id="KW-1185">Reference proteome</keyword>
<dbReference type="InterPro" id="IPR050336">
    <property type="entry name" value="Chromosome_partition/occlusion"/>
</dbReference>
<evidence type="ECO:0000256" key="1">
    <source>
        <dbReference type="ARBA" id="ARBA00006295"/>
    </source>
</evidence>
<keyword evidence="3" id="KW-0238">DNA-binding</keyword>
<protein>
    <submittedName>
        <fullName evidence="6">ParB/RepB/Spo0J family partition protein</fullName>
    </submittedName>
</protein>
<comment type="similarity">
    <text evidence="1">Belongs to the ParB family.</text>
</comment>
<dbReference type="InterPro" id="IPR036086">
    <property type="entry name" value="ParB/Sulfiredoxin_sf"/>
</dbReference>
<dbReference type="RefSeq" id="WP_164624591.1">
    <property type="nucleotide sequence ID" value="NZ_JAAIVJ010000003.1"/>
</dbReference>
<accession>A0A6M0QV00</accession>
<dbReference type="PANTHER" id="PTHR33375">
    <property type="entry name" value="CHROMOSOME-PARTITIONING PROTEIN PARB-RELATED"/>
    <property type="match status" value="1"/>
</dbReference>
<proteinExistence type="inferred from homology"/>
<dbReference type="InterPro" id="IPR004437">
    <property type="entry name" value="ParB/RepB/Spo0J"/>
</dbReference>
<dbReference type="InterPro" id="IPR041468">
    <property type="entry name" value="HTH_ParB/Spo0J"/>
</dbReference>
<dbReference type="AlphaFoldDB" id="A0A6M0QV00"/>
<dbReference type="CDD" id="cd16393">
    <property type="entry name" value="SPO0J_N"/>
    <property type="match status" value="1"/>
</dbReference>
<dbReference type="Gene3D" id="1.10.10.2830">
    <property type="match status" value="1"/>
</dbReference>
<dbReference type="FunFam" id="3.90.1530.30:FF:000001">
    <property type="entry name" value="Chromosome partitioning protein ParB"/>
    <property type="match status" value="1"/>
</dbReference>
<dbReference type="GO" id="GO:0007059">
    <property type="term" value="P:chromosome segregation"/>
    <property type="evidence" value="ECO:0007669"/>
    <property type="project" value="UniProtKB-KW"/>
</dbReference>
<dbReference type="NCBIfam" id="TIGR00180">
    <property type="entry name" value="parB_part"/>
    <property type="match status" value="1"/>
</dbReference>
<feature type="domain" description="ParB-like N-terminal" evidence="5">
    <location>
        <begin position="38"/>
        <end position="129"/>
    </location>
</feature>
<dbReference type="InterPro" id="IPR057240">
    <property type="entry name" value="ParB_dimer_C"/>
</dbReference>
<dbReference type="Pfam" id="PF17762">
    <property type="entry name" value="HTH_ParB"/>
    <property type="match status" value="1"/>
</dbReference>
<dbReference type="Proteomes" id="UP000477782">
    <property type="component" value="Unassembled WGS sequence"/>
</dbReference>
<organism evidence="6 7">
    <name type="scientific">Tabrizicola oligotrophica</name>
    <dbReference type="NCBI Taxonomy" id="2710650"/>
    <lineage>
        <taxon>Bacteria</taxon>
        <taxon>Pseudomonadati</taxon>
        <taxon>Pseudomonadota</taxon>
        <taxon>Alphaproteobacteria</taxon>
        <taxon>Rhodobacterales</taxon>
        <taxon>Paracoccaceae</taxon>
        <taxon>Tabrizicola</taxon>
    </lineage>
</organism>
<dbReference type="EMBL" id="JAAIVJ010000003">
    <property type="protein sequence ID" value="NEY90302.1"/>
    <property type="molecule type" value="Genomic_DNA"/>
</dbReference>
<comment type="function">
    <text evidence="4">Involved in chromosome partition. Localize to both poles of the predivisional cell following completion of DNA replication. Binds to the DNA origin of replication.</text>
</comment>
<dbReference type="Pfam" id="PF02195">
    <property type="entry name" value="ParB_N"/>
    <property type="match status" value="1"/>
</dbReference>
<sequence>MEKKSERRGLGRGLSALMADINLTNGAAPSASARRPDLLLPIEEIVPNPNQPRRTFEPAALKELADSIRQKGIIQPLIVRQIADSGKYEIVAGERRWRAAQIAQLHAVPAVLREFSDSEVLEIAIIENIQRAELNSIEEALAYRQLMDRFGHTQEKLAEALSRSRSHIANILRLLNLPDDVQSMVATGKLSAGHARALVTAPNAGELALKVVGKGLSVRETEDLVRKAGLEGLAPRRKRAPEDKDADTRALENDLAAGLGMGVRIDHDHSGGGKMTLAYRSLDQLDLLCSALSAAAMDASLKRL</sequence>
<dbReference type="FunFam" id="1.10.10.2830:FF:000001">
    <property type="entry name" value="Chromosome partitioning protein ParB"/>
    <property type="match status" value="1"/>
</dbReference>
<dbReference type="GO" id="GO:0005694">
    <property type="term" value="C:chromosome"/>
    <property type="evidence" value="ECO:0007669"/>
    <property type="project" value="TreeGrafter"/>
</dbReference>
<evidence type="ECO:0000256" key="3">
    <source>
        <dbReference type="ARBA" id="ARBA00023125"/>
    </source>
</evidence>
<name>A0A6M0QV00_9RHOB</name>
<keyword evidence="2" id="KW-0159">Chromosome partition</keyword>
<dbReference type="Pfam" id="PF23552">
    <property type="entry name" value="ParB_C"/>
    <property type="match status" value="1"/>
</dbReference>
<dbReference type="SUPFAM" id="SSF110849">
    <property type="entry name" value="ParB/Sulfiredoxin"/>
    <property type="match status" value="1"/>
</dbReference>
<evidence type="ECO:0000256" key="2">
    <source>
        <dbReference type="ARBA" id="ARBA00022829"/>
    </source>
</evidence>
<dbReference type="GO" id="GO:0003677">
    <property type="term" value="F:DNA binding"/>
    <property type="evidence" value="ECO:0007669"/>
    <property type="project" value="UniProtKB-KW"/>
</dbReference>
<dbReference type="SMART" id="SM00470">
    <property type="entry name" value="ParB"/>
    <property type="match status" value="1"/>
</dbReference>
<evidence type="ECO:0000259" key="5">
    <source>
        <dbReference type="SMART" id="SM00470"/>
    </source>
</evidence>
<evidence type="ECO:0000256" key="4">
    <source>
        <dbReference type="ARBA" id="ARBA00025472"/>
    </source>
</evidence>